<dbReference type="HOGENOM" id="CLU_2627168_0_0_1"/>
<organism evidence="1">
    <name type="scientific">Guillardia theta (strain CCMP2712)</name>
    <name type="common">Cryptophyte</name>
    <dbReference type="NCBI Taxonomy" id="905079"/>
    <lineage>
        <taxon>Eukaryota</taxon>
        <taxon>Cryptophyceae</taxon>
        <taxon>Pyrenomonadales</taxon>
        <taxon>Geminigeraceae</taxon>
        <taxon>Guillardia</taxon>
    </lineage>
</organism>
<sequence>MFSTIRSFVSLDATPYDEDTHTGNVFADFQSSAAMEWPSYTGKFDVKYDPFGDGPTANAWADGFSTNSTNPIQKMNGF</sequence>
<dbReference type="PaxDb" id="55529-EKX47149"/>
<protein>
    <submittedName>
        <fullName evidence="1 2">Uncharacterized protein</fullName>
    </submittedName>
</protein>
<reference evidence="1 3" key="1">
    <citation type="journal article" date="2012" name="Nature">
        <title>Algal genomes reveal evolutionary mosaicism and the fate of nucleomorphs.</title>
        <authorList>
            <consortium name="DOE Joint Genome Institute"/>
            <person name="Curtis B.A."/>
            <person name="Tanifuji G."/>
            <person name="Burki F."/>
            <person name="Gruber A."/>
            <person name="Irimia M."/>
            <person name="Maruyama S."/>
            <person name="Arias M.C."/>
            <person name="Ball S.G."/>
            <person name="Gile G.H."/>
            <person name="Hirakawa Y."/>
            <person name="Hopkins J.F."/>
            <person name="Kuo A."/>
            <person name="Rensing S.A."/>
            <person name="Schmutz J."/>
            <person name="Symeonidi A."/>
            <person name="Elias M."/>
            <person name="Eveleigh R.J."/>
            <person name="Herman E.K."/>
            <person name="Klute M.J."/>
            <person name="Nakayama T."/>
            <person name="Obornik M."/>
            <person name="Reyes-Prieto A."/>
            <person name="Armbrust E.V."/>
            <person name="Aves S.J."/>
            <person name="Beiko R.G."/>
            <person name="Coutinho P."/>
            <person name="Dacks J.B."/>
            <person name="Durnford D.G."/>
            <person name="Fast N.M."/>
            <person name="Green B.R."/>
            <person name="Grisdale C.J."/>
            <person name="Hempel F."/>
            <person name="Henrissat B."/>
            <person name="Hoppner M.P."/>
            <person name="Ishida K."/>
            <person name="Kim E."/>
            <person name="Koreny L."/>
            <person name="Kroth P.G."/>
            <person name="Liu Y."/>
            <person name="Malik S.B."/>
            <person name="Maier U.G."/>
            <person name="McRose D."/>
            <person name="Mock T."/>
            <person name="Neilson J.A."/>
            <person name="Onodera N.T."/>
            <person name="Poole A.M."/>
            <person name="Pritham E.J."/>
            <person name="Richards T.A."/>
            <person name="Rocap G."/>
            <person name="Roy S.W."/>
            <person name="Sarai C."/>
            <person name="Schaack S."/>
            <person name="Shirato S."/>
            <person name="Slamovits C.H."/>
            <person name="Spencer D.F."/>
            <person name="Suzuki S."/>
            <person name="Worden A.Z."/>
            <person name="Zauner S."/>
            <person name="Barry K."/>
            <person name="Bell C."/>
            <person name="Bharti A.K."/>
            <person name="Crow J.A."/>
            <person name="Grimwood J."/>
            <person name="Kramer R."/>
            <person name="Lindquist E."/>
            <person name="Lucas S."/>
            <person name="Salamov A."/>
            <person name="McFadden G.I."/>
            <person name="Lane C.E."/>
            <person name="Keeling P.J."/>
            <person name="Gray M.W."/>
            <person name="Grigoriev I.V."/>
            <person name="Archibald J.M."/>
        </authorList>
    </citation>
    <scope>NUCLEOTIDE SEQUENCE</scope>
    <source>
        <strain evidence="1 3">CCMP2712</strain>
    </source>
</reference>
<dbReference type="KEGG" id="gtt:GUITHDRAFT_107060"/>
<dbReference type="AlphaFoldDB" id="L1JG76"/>
<dbReference type="Proteomes" id="UP000011087">
    <property type="component" value="Unassembled WGS sequence"/>
</dbReference>
<evidence type="ECO:0000313" key="3">
    <source>
        <dbReference type="Proteomes" id="UP000011087"/>
    </source>
</evidence>
<gene>
    <name evidence="1" type="ORF">GUITHDRAFT_107060</name>
</gene>
<evidence type="ECO:0000313" key="1">
    <source>
        <dbReference type="EMBL" id="EKX47149.1"/>
    </source>
</evidence>
<name>L1JG76_GUITC</name>
<evidence type="ECO:0000313" key="2">
    <source>
        <dbReference type="EnsemblProtists" id="EKX47149"/>
    </source>
</evidence>
<accession>L1JG76</accession>
<reference evidence="2" key="3">
    <citation type="submission" date="2015-06" db="UniProtKB">
        <authorList>
            <consortium name="EnsemblProtists"/>
        </authorList>
    </citation>
    <scope>IDENTIFICATION</scope>
</reference>
<dbReference type="RefSeq" id="XP_005834129.1">
    <property type="nucleotide sequence ID" value="XM_005834072.1"/>
</dbReference>
<dbReference type="EnsemblProtists" id="EKX47149">
    <property type="protein sequence ID" value="EKX47149"/>
    <property type="gene ID" value="GUITHDRAFT_107060"/>
</dbReference>
<dbReference type="GeneID" id="17303759"/>
<proteinExistence type="predicted"/>
<dbReference type="EMBL" id="JH992991">
    <property type="protein sequence ID" value="EKX47149.1"/>
    <property type="molecule type" value="Genomic_DNA"/>
</dbReference>
<keyword evidence="3" id="KW-1185">Reference proteome</keyword>
<reference evidence="3" key="2">
    <citation type="submission" date="2012-11" db="EMBL/GenBank/DDBJ databases">
        <authorList>
            <person name="Kuo A."/>
            <person name="Curtis B.A."/>
            <person name="Tanifuji G."/>
            <person name="Burki F."/>
            <person name="Gruber A."/>
            <person name="Irimia M."/>
            <person name="Maruyama S."/>
            <person name="Arias M.C."/>
            <person name="Ball S.G."/>
            <person name="Gile G.H."/>
            <person name="Hirakawa Y."/>
            <person name="Hopkins J.F."/>
            <person name="Rensing S.A."/>
            <person name="Schmutz J."/>
            <person name="Symeonidi A."/>
            <person name="Elias M."/>
            <person name="Eveleigh R.J."/>
            <person name="Herman E.K."/>
            <person name="Klute M.J."/>
            <person name="Nakayama T."/>
            <person name="Obornik M."/>
            <person name="Reyes-Prieto A."/>
            <person name="Armbrust E.V."/>
            <person name="Aves S.J."/>
            <person name="Beiko R.G."/>
            <person name="Coutinho P."/>
            <person name="Dacks J.B."/>
            <person name="Durnford D.G."/>
            <person name="Fast N.M."/>
            <person name="Green B.R."/>
            <person name="Grisdale C."/>
            <person name="Hempe F."/>
            <person name="Henrissat B."/>
            <person name="Hoppner M.P."/>
            <person name="Ishida K.-I."/>
            <person name="Kim E."/>
            <person name="Koreny L."/>
            <person name="Kroth P.G."/>
            <person name="Liu Y."/>
            <person name="Malik S.-B."/>
            <person name="Maier U.G."/>
            <person name="McRose D."/>
            <person name="Mock T."/>
            <person name="Neilson J.A."/>
            <person name="Onodera N.T."/>
            <person name="Poole A.M."/>
            <person name="Pritham E.J."/>
            <person name="Richards T.A."/>
            <person name="Rocap G."/>
            <person name="Roy S.W."/>
            <person name="Sarai C."/>
            <person name="Schaack S."/>
            <person name="Shirato S."/>
            <person name="Slamovits C.H."/>
            <person name="Spencer D.F."/>
            <person name="Suzuki S."/>
            <person name="Worden A.Z."/>
            <person name="Zauner S."/>
            <person name="Barry K."/>
            <person name="Bell C."/>
            <person name="Bharti A.K."/>
            <person name="Crow J.A."/>
            <person name="Grimwood J."/>
            <person name="Kramer R."/>
            <person name="Lindquist E."/>
            <person name="Lucas S."/>
            <person name="Salamov A."/>
            <person name="McFadden G.I."/>
            <person name="Lane C.E."/>
            <person name="Keeling P.J."/>
            <person name="Gray M.W."/>
            <person name="Grigoriev I.V."/>
            <person name="Archibald J.M."/>
        </authorList>
    </citation>
    <scope>NUCLEOTIDE SEQUENCE</scope>
    <source>
        <strain evidence="3">CCMP2712</strain>
    </source>
</reference>